<evidence type="ECO:0000256" key="5">
    <source>
        <dbReference type="ARBA" id="ARBA00022840"/>
    </source>
</evidence>
<keyword evidence="2" id="KW-0227">DNA damage</keyword>
<evidence type="ECO:0000256" key="7">
    <source>
        <dbReference type="ARBA" id="ARBA00023204"/>
    </source>
</evidence>
<dbReference type="RefSeq" id="WP_084229730.1">
    <property type="nucleotide sequence ID" value="NZ_FWWR01000006.1"/>
</dbReference>
<dbReference type="GO" id="GO:0006281">
    <property type="term" value="P:DNA repair"/>
    <property type="evidence" value="ECO:0007669"/>
    <property type="project" value="UniProtKB-KW"/>
</dbReference>
<proteinExistence type="predicted"/>
<dbReference type="GO" id="GO:0005524">
    <property type="term" value="F:ATP binding"/>
    <property type="evidence" value="ECO:0007669"/>
    <property type="project" value="UniProtKB-KW"/>
</dbReference>
<dbReference type="STRING" id="573058.SAMN00017477_0026"/>
<keyword evidence="10" id="KW-1185">Reference proteome</keyword>
<keyword evidence="5" id="KW-0067">ATP-binding</keyword>
<keyword evidence="6" id="KW-0238">DNA-binding</keyword>
<dbReference type="Gene3D" id="3.90.320.10">
    <property type="match status" value="1"/>
</dbReference>
<gene>
    <name evidence="9" type="ORF">SAMN00017477_0026</name>
</gene>
<evidence type="ECO:0000256" key="1">
    <source>
        <dbReference type="ARBA" id="ARBA00022741"/>
    </source>
</evidence>
<evidence type="ECO:0000256" key="3">
    <source>
        <dbReference type="ARBA" id="ARBA00022801"/>
    </source>
</evidence>
<keyword evidence="3" id="KW-0378">Hydrolase</keyword>
<evidence type="ECO:0000256" key="2">
    <source>
        <dbReference type="ARBA" id="ARBA00022763"/>
    </source>
</evidence>
<feature type="domain" description="PD-(D/E)XK endonuclease-like" evidence="8">
    <location>
        <begin position="363"/>
        <end position="526"/>
    </location>
</feature>
<evidence type="ECO:0000259" key="8">
    <source>
        <dbReference type="Pfam" id="PF12705"/>
    </source>
</evidence>
<organism evidence="9 10">
    <name type="scientific">Peptoniphilus asaccharolyticus DSM 20463</name>
    <dbReference type="NCBI Taxonomy" id="573058"/>
    <lineage>
        <taxon>Bacteria</taxon>
        <taxon>Bacillati</taxon>
        <taxon>Bacillota</taxon>
        <taxon>Tissierellia</taxon>
        <taxon>Tissierellales</taxon>
        <taxon>Peptoniphilaceae</taxon>
        <taxon>Peptoniphilus</taxon>
    </lineage>
</organism>
<dbReference type="GO" id="GO:0003677">
    <property type="term" value="F:DNA binding"/>
    <property type="evidence" value="ECO:0007669"/>
    <property type="project" value="UniProtKB-KW"/>
</dbReference>
<dbReference type="EMBL" id="FWWR01000006">
    <property type="protein sequence ID" value="SMB78141.1"/>
    <property type="molecule type" value="Genomic_DNA"/>
</dbReference>
<dbReference type="GO" id="GO:0016787">
    <property type="term" value="F:hydrolase activity"/>
    <property type="evidence" value="ECO:0007669"/>
    <property type="project" value="UniProtKB-KW"/>
</dbReference>
<dbReference type="Proteomes" id="UP000192368">
    <property type="component" value="Unassembled WGS sequence"/>
</dbReference>
<keyword evidence="4" id="KW-0347">Helicase</keyword>
<evidence type="ECO:0000256" key="4">
    <source>
        <dbReference type="ARBA" id="ARBA00022806"/>
    </source>
</evidence>
<evidence type="ECO:0000313" key="10">
    <source>
        <dbReference type="Proteomes" id="UP000192368"/>
    </source>
</evidence>
<name>A0A1W1UBG5_PEPAS</name>
<dbReference type="AlphaFoldDB" id="A0A1W1UBG5"/>
<keyword evidence="7" id="KW-0234">DNA repair</keyword>
<dbReference type="InterPro" id="IPR011604">
    <property type="entry name" value="PDDEXK-like_dom_sf"/>
</dbReference>
<dbReference type="GO" id="GO:0004386">
    <property type="term" value="F:helicase activity"/>
    <property type="evidence" value="ECO:0007669"/>
    <property type="project" value="UniProtKB-KW"/>
</dbReference>
<dbReference type="InterPro" id="IPR038726">
    <property type="entry name" value="PDDEXK_AddAB-type"/>
</dbReference>
<protein>
    <submittedName>
        <fullName evidence="9">PD-(D/E)XK nuclease superfamily protein</fullName>
    </submittedName>
</protein>
<accession>A0A1W1UBG5</accession>
<reference evidence="10" key="1">
    <citation type="submission" date="2017-04" db="EMBL/GenBank/DDBJ databases">
        <authorList>
            <person name="Varghese N."/>
            <person name="Submissions S."/>
        </authorList>
    </citation>
    <scope>NUCLEOTIDE SEQUENCE [LARGE SCALE GENOMIC DNA]</scope>
    <source>
        <strain evidence="10">DSM 20463</strain>
    </source>
</reference>
<evidence type="ECO:0000313" key="9">
    <source>
        <dbReference type="EMBL" id="SMB78141.1"/>
    </source>
</evidence>
<dbReference type="Pfam" id="PF12705">
    <property type="entry name" value="PDDEXK_1"/>
    <property type="match status" value="1"/>
</dbReference>
<sequence>MASFEKIKLNYIVNKGVELKIVEEFKSLVNYTLEQNRTNLLRRLDLKYFRVEGSNEKINSEILKIDFKNLDELVKNTQTEISSEIELKPFFETLESLKVSINSKDIFANYSNLFSNLLDKAVDAIEEFYVVLGDYEIYKNDISALNAIHSILDKLIEYGEYFSEVSLKEYTDILLEYLDKISIEDNDPFKSKVFTLDGSLKYKFDNLYITSFDENFPKYRSDNFIVETEYEFLKKIGFELDNEDEIYQRELLKLLIALNSANKTIIFRDEENVSAYNSILNLDSISENRVSTMIELFSKSILEVKEGNDLGYLEMYQSKNDIEEILNRIFEERLRILLGNKITLSGNAKEILKLKIDNRGFKVSDLDSWVRSPYSFLYLELVGLKDFVEDQDQTNLEIGIDFHKILERYFKQCDSLDLNRLNEIVESVAQNRELPKLRKEIYSAMLSEYIKADLENRDGFKPKYFEYPFVIKIGKIELKGRIDRVDESLEGHVIVTDYKLSNAPGFNKQGMEVFQIPIYMSFFEGKCVEGKYGVIKKSEVSHVIRNAEKLGKIKGASNQLSTEEFDAKLADALNNALSIIYFMYDGIFDDWDDVDSRIKDLARS</sequence>
<evidence type="ECO:0000256" key="6">
    <source>
        <dbReference type="ARBA" id="ARBA00023125"/>
    </source>
</evidence>
<keyword evidence="1" id="KW-0547">Nucleotide-binding</keyword>